<organism evidence="1 2">
    <name type="scientific">Deinococcus hohokamensis</name>
    <dbReference type="NCBI Taxonomy" id="309883"/>
    <lineage>
        <taxon>Bacteria</taxon>
        <taxon>Thermotogati</taxon>
        <taxon>Deinococcota</taxon>
        <taxon>Deinococci</taxon>
        <taxon>Deinococcales</taxon>
        <taxon>Deinococcaceae</taxon>
        <taxon>Deinococcus</taxon>
    </lineage>
</organism>
<comment type="caution">
    <text evidence="1">The sequence shown here is derived from an EMBL/GenBank/DDBJ whole genome shotgun (WGS) entry which is preliminary data.</text>
</comment>
<evidence type="ECO:0000313" key="1">
    <source>
        <dbReference type="EMBL" id="MFC4637515.1"/>
    </source>
</evidence>
<dbReference type="Proteomes" id="UP001595952">
    <property type="component" value="Unassembled WGS sequence"/>
</dbReference>
<dbReference type="RefSeq" id="WP_380060533.1">
    <property type="nucleotide sequence ID" value="NZ_JBHSEI010000001.1"/>
</dbReference>
<sequence>MIIDSMDKSGPQPHGRIMRQINTEDPTRRLIGQFSRAPQEGIGMNYVYVRIELDPAHPGHGTVRWSECPTLDAGEHVLVHPADGGECRYVIVDEYAGMKYLANRSDGCMPGTYGTYNYAVQVT</sequence>
<protein>
    <submittedName>
        <fullName evidence="1">Uncharacterized protein</fullName>
    </submittedName>
</protein>
<evidence type="ECO:0000313" key="2">
    <source>
        <dbReference type="Proteomes" id="UP001595952"/>
    </source>
</evidence>
<reference evidence="2" key="1">
    <citation type="journal article" date="2019" name="Int. J. Syst. Evol. Microbiol.">
        <title>The Global Catalogue of Microorganisms (GCM) 10K type strain sequencing project: providing services to taxonomists for standard genome sequencing and annotation.</title>
        <authorList>
            <consortium name="The Broad Institute Genomics Platform"/>
            <consortium name="The Broad Institute Genome Sequencing Center for Infectious Disease"/>
            <person name="Wu L."/>
            <person name="Ma J."/>
        </authorList>
    </citation>
    <scope>NUCLEOTIDE SEQUENCE [LARGE SCALE GENOMIC DNA]</scope>
    <source>
        <strain evidence="2">CCUG 55995</strain>
    </source>
</reference>
<accession>A0ABV9I5P1</accession>
<dbReference type="EMBL" id="JBHSEI010000001">
    <property type="protein sequence ID" value="MFC4637515.1"/>
    <property type="molecule type" value="Genomic_DNA"/>
</dbReference>
<keyword evidence="2" id="KW-1185">Reference proteome</keyword>
<proteinExistence type="predicted"/>
<gene>
    <name evidence="1" type="ORF">ACFO0D_04065</name>
</gene>
<name>A0ABV9I5P1_9DEIO</name>